<evidence type="ECO:0000256" key="4">
    <source>
        <dbReference type="ARBA" id="ARBA00022777"/>
    </source>
</evidence>
<dbReference type="FunFam" id="3.40.50.300:FF:000212">
    <property type="entry name" value="Adenylyl-sulfate kinase"/>
    <property type="match status" value="1"/>
</dbReference>
<gene>
    <name evidence="8" type="ORF">HTEP1355_LOCUS2534</name>
</gene>
<proteinExistence type="inferred from homology"/>
<evidence type="ECO:0000256" key="3">
    <source>
        <dbReference type="ARBA" id="ARBA00022741"/>
    </source>
</evidence>
<sequence length="263" mass="28778">MFARRAASLVATSFRRLPPAAASPASPSFGQVAAALASRRAVFPREVTSPRASSTSKPKSENIVWSDSLLSTQERLEMTGCKGATLWLTGLSGSGKSTVSSVLEKKLIERGVLAYRLDGDNVRMGLNKDMGFSKADRVENIRRIAEVSKLFTDCGIVTLTSFISPYREDRDRAREIFESDGLLFMEVHVDVPLDVAESRDPKGLYKKARSGALKNFTGIDDPYEAPLKPELVLKTHDFSVDECADQALEALRKCGVSIPEHPV</sequence>
<dbReference type="Gene3D" id="3.40.50.300">
    <property type="entry name" value="P-loop containing nucleotide triphosphate hydrolases"/>
    <property type="match status" value="1"/>
</dbReference>
<name>A0A7S0VBE3_9CRYP</name>
<dbReference type="GO" id="GO:0005524">
    <property type="term" value="F:ATP binding"/>
    <property type="evidence" value="ECO:0007669"/>
    <property type="project" value="UniProtKB-KW"/>
</dbReference>
<dbReference type="InterPro" id="IPR059117">
    <property type="entry name" value="APS_kinase_dom"/>
</dbReference>
<evidence type="ECO:0000256" key="2">
    <source>
        <dbReference type="ARBA" id="ARBA00022679"/>
    </source>
</evidence>
<dbReference type="PANTHER" id="PTHR11055:SF1">
    <property type="entry name" value="PAPS SYNTHETASE, ISOFORM D"/>
    <property type="match status" value="1"/>
</dbReference>
<keyword evidence="2 6" id="KW-0808">Transferase</keyword>
<evidence type="ECO:0000256" key="5">
    <source>
        <dbReference type="ARBA" id="ARBA00022840"/>
    </source>
</evidence>
<dbReference type="PANTHER" id="PTHR11055">
    <property type="entry name" value="BIFUNCTIONAL 3'-PHOSPHOADENOSINE 5'-PHOSPHOSULFATE SYNTHASE"/>
    <property type="match status" value="1"/>
</dbReference>
<organism evidence="8">
    <name type="scientific">Hemiselmis tepida</name>
    <dbReference type="NCBI Taxonomy" id="464990"/>
    <lineage>
        <taxon>Eukaryota</taxon>
        <taxon>Cryptophyceae</taxon>
        <taxon>Cryptomonadales</taxon>
        <taxon>Hemiselmidaceae</taxon>
        <taxon>Hemiselmis</taxon>
    </lineage>
</organism>
<dbReference type="EC" id="2.7.1.25" evidence="1 6"/>
<dbReference type="AlphaFoldDB" id="A0A7S0VBE3"/>
<dbReference type="UniPathway" id="UPA00140">
    <property type="reaction ID" value="UER00205"/>
</dbReference>
<comment type="similarity">
    <text evidence="6">Belongs to the APS kinase family.</text>
</comment>
<dbReference type="NCBIfam" id="TIGR00455">
    <property type="entry name" value="apsK"/>
    <property type="match status" value="1"/>
</dbReference>
<dbReference type="GO" id="GO:0004020">
    <property type="term" value="F:adenylylsulfate kinase activity"/>
    <property type="evidence" value="ECO:0007669"/>
    <property type="project" value="UniProtKB-EC"/>
</dbReference>
<evidence type="ECO:0000256" key="1">
    <source>
        <dbReference type="ARBA" id="ARBA00012121"/>
    </source>
</evidence>
<keyword evidence="3 6" id="KW-0547">Nucleotide-binding</keyword>
<comment type="catalytic activity">
    <reaction evidence="6">
        <text>adenosine 5'-phosphosulfate + ATP = 3'-phosphoadenylyl sulfate + ADP + H(+)</text>
        <dbReference type="Rhea" id="RHEA:24152"/>
        <dbReference type="ChEBI" id="CHEBI:15378"/>
        <dbReference type="ChEBI" id="CHEBI:30616"/>
        <dbReference type="ChEBI" id="CHEBI:58243"/>
        <dbReference type="ChEBI" id="CHEBI:58339"/>
        <dbReference type="ChEBI" id="CHEBI:456216"/>
        <dbReference type="EC" id="2.7.1.25"/>
    </reaction>
</comment>
<comment type="function">
    <text evidence="6">Catalyzes the synthesis of activated sulfate.</text>
</comment>
<dbReference type="HAMAP" id="MF_00065">
    <property type="entry name" value="Adenylyl_sulf_kinase"/>
    <property type="match status" value="1"/>
</dbReference>
<comment type="pathway">
    <text evidence="6">Sulfur metabolism; hydrogen sulfide biosynthesis; sulfite from sulfate: step 2/3.</text>
</comment>
<dbReference type="InterPro" id="IPR027417">
    <property type="entry name" value="P-loop_NTPase"/>
</dbReference>
<accession>A0A7S0VBE3</accession>
<dbReference type="EMBL" id="HBFN01004250">
    <property type="protein sequence ID" value="CAD8781794.1"/>
    <property type="molecule type" value="Transcribed_RNA"/>
</dbReference>
<keyword evidence="4 6" id="KW-0418">Kinase</keyword>
<feature type="domain" description="APS kinase" evidence="7">
    <location>
        <begin position="82"/>
        <end position="234"/>
    </location>
</feature>
<keyword evidence="5 6" id="KW-0067">ATP-binding</keyword>
<evidence type="ECO:0000256" key="6">
    <source>
        <dbReference type="RuleBase" id="RU004347"/>
    </source>
</evidence>
<dbReference type="InterPro" id="IPR002891">
    <property type="entry name" value="APS"/>
</dbReference>
<dbReference type="GO" id="GO:0000103">
    <property type="term" value="P:sulfate assimilation"/>
    <property type="evidence" value="ECO:0007669"/>
    <property type="project" value="InterPro"/>
</dbReference>
<dbReference type="NCBIfam" id="NF003013">
    <property type="entry name" value="PRK03846.1"/>
    <property type="match status" value="1"/>
</dbReference>
<dbReference type="Pfam" id="PF01583">
    <property type="entry name" value="APS_kinase"/>
    <property type="match status" value="1"/>
</dbReference>
<evidence type="ECO:0000259" key="7">
    <source>
        <dbReference type="Pfam" id="PF01583"/>
    </source>
</evidence>
<dbReference type="CDD" id="cd02027">
    <property type="entry name" value="APSK"/>
    <property type="match status" value="1"/>
</dbReference>
<dbReference type="GO" id="GO:0070814">
    <property type="term" value="P:hydrogen sulfide biosynthetic process"/>
    <property type="evidence" value="ECO:0007669"/>
    <property type="project" value="UniProtKB-UniPathway"/>
</dbReference>
<reference evidence="8" key="1">
    <citation type="submission" date="2021-01" db="EMBL/GenBank/DDBJ databases">
        <authorList>
            <person name="Corre E."/>
            <person name="Pelletier E."/>
            <person name="Niang G."/>
            <person name="Scheremetjew M."/>
            <person name="Finn R."/>
            <person name="Kale V."/>
            <person name="Holt S."/>
            <person name="Cochrane G."/>
            <person name="Meng A."/>
            <person name="Brown T."/>
            <person name="Cohen L."/>
        </authorList>
    </citation>
    <scope>NUCLEOTIDE SEQUENCE</scope>
    <source>
        <strain evidence="8">CCMP443</strain>
    </source>
</reference>
<protein>
    <recommendedName>
        <fullName evidence="1 6">Adenylyl-sulfate kinase</fullName>
        <ecNumber evidence="1 6">2.7.1.25</ecNumber>
    </recommendedName>
</protein>
<evidence type="ECO:0000313" key="8">
    <source>
        <dbReference type="EMBL" id="CAD8781794.1"/>
    </source>
</evidence>
<dbReference type="SUPFAM" id="SSF52540">
    <property type="entry name" value="P-loop containing nucleoside triphosphate hydrolases"/>
    <property type="match status" value="1"/>
</dbReference>